<evidence type="ECO:0000313" key="9">
    <source>
        <dbReference type="EMBL" id="CAD5332920.1"/>
    </source>
</evidence>
<evidence type="ECO:0000256" key="5">
    <source>
        <dbReference type="ARBA" id="ARBA00022801"/>
    </source>
</evidence>
<evidence type="ECO:0000256" key="3">
    <source>
        <dbReference type="ARBA" id="ARBA00022723"/>
    </source>
</evidence>
<evidence type="ECO:0000259" key="8">
    <source>
        <dbReference type="PROSITE" id="PS50966"/>
    </source>
</evidence>
<dbReference type="InterPro" id="IPR007527">
    <property type="entry name" value="Znf_SWIM"/>
</dbReference>
<dbReference type="PROSITE" id="PS50966">
    <property type="entry name" value="ZF_SWIM"/>
    <property type="match status" value="1"/>
</dbReference>
<dbReference type="SMART" id="SM00575">
    <property type="entry name" value="ZnF_PMZ"/>
    <property type="match status" value="1"/>
</dbReference>
<proteinExistence type="inferred from homology"/>
<accession>A0A7G2FER8</accession>
<reference evidence="9 10" key="1">
    <citation type="submission" date="2020-09" db="EMBL/GenBank/DDBJ databases">
        <authorList>
            <person name="Ashkenazy H."/>
        </authorList>
    </citation>
    <scope>NUCLEOTIDE SEQUENCE [LARGE SCALE GENOMIC DNA]</scope>
    <source>
        <strain evidence="10">cv. Cdm-0</strain>
    </source>
</reference>
<evidence type="ECO:0000256" key="7">
    <source>
        <dbReference type="PROSITE-ProRule" id="PRU00325"/>
    </source>
</evidence>
<dbReference type="Pfam" id="PF04434">
    <property type="entry name" value="SWIM"/>
    <property type="match status" value="1"/>
</dbReference>
<evidence type="ECO:0000256" key="2">
    <source>
        <dbReference type="ARBA" id="ARBA00022670"/>
    </source>
</evidence>
<name>A0A7G2FER8_ARATH</name>
<sequence length="664" mass="74452">MVVITEITEDRYVRTVSGTWAIGADGTWIFIANHNNVVRRLSICEGEKLSSVREIVREAYDQEYVGYGVSVDDGMIRHVEKAPSGAVLRWMRSTHTKGAKMSDSTSNVHAQPAGATIEPALTMETNQCIDTASDKANEEEDSNLVETDLLANLGLPSINLATDNYGSDSESEGYNDENDYDGGETLKECNFFGPSATVLIEPLGVHLDLQVPLQQALEDMCLNFASFNRDATPTLDEQGEEGRVGMELATQDVVYEGDELFVGRTITKFEVLHSSTLALSKNGVITTGEQRRGCEADRSETSALPPKMREVVHENFEKSVRFAVHRIDRYDYEVRGEGSSVYHVKLIERTCSCRAFDLLHLPCPHAIAAAVAEDVPIQGLMAPEYSVESWRMSYQGTIKHVPNVGDVFVLPEPIASLHMFPPSTRRPRGGVVYRVLLMGYKLCNICKRKSIKDGVICKRKENNLKTHWRQTTLKHITWKVIAMGDSLFAALEQMAHYPKFLKTADKGMYEFDHDLLECTPSGFERVYFLFLIDSKHWVGLCLDVNSRVITVLDCYIGLWRETKLKNVILPLAEMLPYLFRFASKKGGEKKLRFKAFVVHMENEVPQADVVQYSGVFAAHLIEVHVDGEIQSCKEVTHVAVVIAATFFFIARMSWLMGRSHTTPS</sequence>
<evidence type="ECO:0000313" key="10">
    <source>
        <dbReference type="Proteomes" id="UP000516314"/>
    </source>
</evidence>
<dbReference type="SUPFAM" id="SSF54001">
    <property type="entry name" value="Cysteine proteinases"/>
    <property type="match status" value="1"/>
</dbReference>
<evidence type="ECO:0000256" key="6">
    <source>
        <dbReference type="ARBA" id="ARBA00022833"/>
    </source>
</evidence>
<dbReference type="GO" id="GO:0008270">
    <property type="term" value="F:zinc ion binding"/>
    <property type="evidence" value="ECO:0007669"/>
    <property type="project" value="UniProtKB-KW"/>
</dbReference>
<feature type="domain" description="SWIM-type" evidence="8">
    <location>
        <begin position="342"/>
        <end position="374"/>
    </location>
</feature>
<gene>
    <name evidence="9" type="ORF">AT9943_LOCUS20300</name>
</gene>
<evidence type="ECO:0000256" key="1">
    <source>
        <dbReference type="ARBA" id="ARBA00005234"/>
    </source>
</evidence>
<organism evidence="9 10">
    <name type="scientific">Arabidopsis thaliana</name>
    <name type="common">Mouse-ear cress</name>
    <dbReference type="NCBI Taxonomy" id="3702"/>
    <lineage>
        <taxon>Eukaryota</taxon>
        <taxon>Viridiplantae</taxon>
        <taxon>Streptophyta</taxon>
        <taxon>Embryophyta</taxon>
        <taxon>Tracheophyta</taxon>
        <taxon>Spermatophyta</taxon>
        <taxon>Magnoliopsida</taxon>
        <taxon>eudicotyledons</taxon>
        <taxon>Gunneridae</taxon>
        <taxon>Pentapetalae</taxon>
        <taxon>rosids</taxon>
        <taxon>malvids</taxon>
        <taxon>Brassicales</taxon>
        <taxon>Brassicaceae</taxon>
        <taxon>Camelineae</taxon>
        <taxon>Arabidopsis</taxon>
    </lineage>
</organism>
<dbReference type="InterPro" id="IPR038765">
    <property type="entry name" value="Papain-like_cys_pep_sf"/>
</dbReference>
<dbReference type="GO" id="GO:0006508">
    <property type="term" value="P:proteolysis"/>
    <property type="evidence" value="ECO:0007669"/>
    <property type="project" value="UniProtKB-KW"/>
</dbReference>
<dbReference type="InterPro" id="IPR006564">
    <property type="entry name" value="Znf_PMZ"/>
</dbReference>
<dbReference type="Pfam" id="PF02902">
    <property type="entry name" value="Peptidase_C48"/>
    <property type="match status" value="1"/>
</dbReference>
<dbReference type="Gene3D" id="3.40.395.10">
    <property type="entry name" value="Adenoviral Proteinase, Chain A"/>
    <property type="match status" value="1"/>
</dbReference>
<dbReference type="EMBL" id="LR881470">
    <property type="protein sequence ID" value="CAD5332920.1"/>
    <property type="molecule type" value="Genomic_DNA"/>
</dbReference>
<dbReference type="GO" id="GO:0008234">
    <property type="term" value="F:cysteine-type peptidase activity"/>
    <property type="evidence" value="ECO:0007669"/>
    <property type="project" value="InterPro"/>
</dbReference>
<keyword evidence="2" id="KW-0645">Protease</keyword>
<keyword evidence="5" id="KW-0378">Hydrolase</keyword>
<keyword evidence="6" id="KW-0862">Zinc</keyword>
<evidence type="ECO:0000256" key="4">
    <source>
        <dbReference type="ARBA" id="ARBA00022771"/>
    </source>
</evidence>
<dbReference type="Proteomes" id="UP000516314">
    <property type="component" value="Chromosome 5"/>
</dbReference>
<comment type="similarity">
    <text evidence="1">Belongs to the peptidase C48 family.</text>
</comment>
<dbReference type="InterPro" id="IPR003653">
    <property type="entry name" value="Peptidase_C48_C"/>
</dbReference>
<dbReference type="AlphaFoldDB" id="A0A7G2FER8"/>
<keyword evidence="4 7" id="KW-0863">Zinc-finger</keyword>
<protein>
    <submittedName>
        <fullName evidence="9">(thale cress) hypothetical protein</fullName>
    </submittedName>
</protein>
<keyword evidence="3" id="KW-0479">Metal-binding</keyword>